<comment type="caution">
    <text evidence="3">The sequence shown here is derived from an EMBL/GenBank/DDBJ whole genome shotgun (WGS) entry which is preliminary data.</text>
</comment>
<evidence type="ECO:0000256" key="1">
    <source>
        <dbReference type="SAM" id="MobiDB-lite"/>
    </source>
</evidence>
<feature type="signal peptide" evidence="2">
    <location>
        <begin position="1"/>
        <end position="20"/>
    </location>
</feature>
<protein>
    <recommendedName>
        <fullName evidence="5">Secreted protein</fullName>
    </recommendedName>
</protein>
<evidence type="ECO:0000313" key="4">
    <source>
        <dbReference type="Proteomes" id="UP000075420"/>
    </source>
</evidence>
<accession>A0A150P8Y6</accession>
<evidence type="ECO:0000313" key="3">
    <source>
        <dbReference type="EMBL" id="KYF51938.1"/>
    </source>
</evidence>
<evidence type="ECO:0008006" key="5">
    <source>
        <dbReference type="Google" id="ProtNLM"/>
    </source>
</evidence>
<gene>
    <name evidence="3" type="ORF">BE08_00550</name>
</gene>
<keyword evidence="2" id="KW-0732">Signal</keyword>
<feature type="region of interest" description="Disordered" evidence="1">
    <location>
        <begin position="35"/>
        <end position="79"/>
    </location>
</feature>
<dbReference type="EMBL" id="JELY01002655">
    <property type="protein sequence ID" value="KYF51938.1"/>
    <property type="molecule type" value="Genomic_DNA"/>
</dbReference>
<sequence length="119" mass="12543">MLCTAAKRAVSAVGGSPAGAAAISALPLAFPSGWPAKSTSSLNDHRLRNSPSNSSRARRAKKRGCSAFPPSAARTSETPRPKLLWKSRCIRAFGYSRKVSLASRRKKPPCQPASGFCSA</sequence>
<feature type="non-terminal residue" evidence="3">
    <location>
        <position position="119"/>
    </location>
</feature>
<proteinExistence type="predicted"/>
<feature type="chain" id="PRO_5007565382" description="Secreted protein" evidence="2">
    <location>
        <begin position="21"/>
        <end position="119"/>
    </location>
</feature>
<dbReference type="AlphaFoldDB" id="A0A150P8Y6"/>
<reference evidence="3 4" key="1">
    <citation type="submission" date="2014-02" db="EMBL/GenBank/DDBJ databases">
        <title>The small core and large imbalanced accessory genome model reveals a collaborative survival strategy of Sorangium cellulosum strains in nature.</title>
        <authorList>
            <person name="Han K."/>
            <person name="Peng R."/>
            <person name="Blom J."/>
            <person name="Li Y.-Z."/>
        </authorList>
    </citation>
    <scope>NUCLEOTIDE SEQUENCE [LARGE SCALE GENOMIC DNA]</scope>
    <source>
        <strain evidence="3 4">So0157-25</strain>
    </source>
</reference>
<name>A0A150P8Y6_SORCE</name>
<evidence type="ECO:0000256" key="2">
    <source>
        <dbReference type="SAM" id="SignalP"/>
    </source>
</evidence>
<dbReference type="Proteomes" id="UP000075420">
    <property type="component" value="Unassembled WGS sequence"/>
</dbReference>
<organism evidence="3 4">
    <name type="scientific">Sorangium cellulosum</name>
    <name type="common">Polyangium cellulosum</name>
    <dbReference type="NCBI Taxonomy" id="56"/>
    <lineage>
        <taxon>Bacteria</taxon>
        <taxon>Pseudomonadati</taxon>
        <taxon>Myxococcota</taxon>
        <taxon>Polyangia</taxon>
        <taxon>Polyangiales</taxon>
        <taxon>Polyangiaceae</taxon>
        <taxon>Sorangium</taxon>
    </lineage>
</organism>